<reference evidence="2 3" key="1">
    <citation type="submission" date="2020-08" db="EMBL/GenBank/DDBJ databases">
        <title>Sequencing the genomes of 1000 actinobacteria strains.</title>
        <authorList>
            <person name="Klenk H.-P."/>
        </authorList>
    </citation>
    <scope>NUCLEOTIDE SEQUENCE [LARGE SCALE GENOMIC DNA]</scope>
    <source>
        <strain evidence="2 3">DSM 44230</strain>
    </source>
</reference>
<feature type="compositionally biased region" description="Low complexity" evidence="1">
    <location>
        <begin position="326"/>
        <end position="347"/>
    </location>
</feature>
<keyword evidence="3" id="KW-1185">Reference proteome</keyword>
<evidence type="ECO:0000256" key="1">
    <source>
        <dbReference type="SAM" id="MobiDB-lite"/>
    </source>
</evidence>
<dbReference type="Gene3D" id="3.40.50.12580">
    <property type="match status" value="1"/>
</dbReference>
<feature type="region of interest" description="Disordered" evidence="1">
    <location>
        <begin position="286"/>
        <end position="312"/>
    </location>
</feature>
<evidence type="ECO:0000313" key="3">
    <source>
        <dbReference type="Proteomes" id="UP000533598"/>
    </source>
</evidence>
<protein>
    <submittedName>
        <fullName evidence="2">Uncharacterized protein</fullName>
    </submittedName>
</protein>
<dbReference type="AlphaFoldDB" id="A0A7W7CDL7"/>
<feature type="compositionally biased region" description="Low complexity" evidence="1">
    <location>
        <begin position="198"/>
        <end position="238"/>
    </location>
</feature>
<feature type="region of interest" description="Disordered" evidence="1">
    <location>
        <begin position="326"/>
        <end position="405"/>
    </location>
</feature>
<proteinExistence type="predicted"/>
<comment type="caution">
    <text evidence="2">The sequence shown here is derived from an EMBL/GenBank/DDBJ whole genome shotgun (WGS) entry which is preliminary data.</text>
</comment>
<feature type="compositionally biased region" description="Pro residues" evidence="1">
    <location>
        <begin position="286"/>
        <end position="296"/>
    </location>
</feature>
<feature type="region of interest" description="Disordered" evidence="1">
    <location>
        <begin position="183"/>
        <end position="248"/>
    </location>
</feature>
<organism evidence="2 3">
    <name type="scientific">Crossiella cryophila</name>
    <dbReference type="NCBI Taxonomy" id="43355"/>
    <lineage>
        <taxon>Bacteria</taxon>
        <taxon>Bacillati</taxon>
        <taxon>Actinomycetota</taxon>
        <taxon>Actinomycetes</taxon>
        <taxon>Pseudonocardiales</taxon>
        <taxon>Pseudonocardiaceae</taxon>
        <taxon>Crossiella</taxon>
    </lineage>
</organism>
<dbReference type="Proteomes" id="UP000533598">
    <property type="component" value="Unassembled WGS sequence"/>
</dbReference>
<accession>A0A7W7CDL7</accession>
<sequence length="571" mass="58722">MLAGDPCYDRMLASRHLTPRYRAALAAPTGRTLIAITSTWSDTALFATPDLIRRLLAELPADTHQLALILHPNIWHHHGPQQVRTWLADCLRAGLLLLPEHEGWRATLLAADLVIGDHGSVTCYAAALDRPVLLATFPADRVAPGSPVARLGELAPRLDLAVALRPQLERAIAGHRAPVVGLVRGQAGDGDSGRRGRSSGASSHDPANPASVAWAASPAGAEGSADSASLASPVASAAPGEAGQDPRAGGRYAEVAELVTSAPGESARLLRALCYRLLHLPEPPTEPPVPVLPPPSATSAPGAPAAPGAASATSALGATSALSAHRWLAPPGTPGSPAALTTTTASAGRPAAGPHAVDLGADPLRRDRPGDADQPIGVDHPVGSQLGTSHPGANPITDVRPIAGIPAGSPTPRPVLHAAWVTCSLMPPLAGSAAATVPLRNAKTGDLVAFAFLSRHPAELTEAPDHAHLAVHADHPLPGLRNAADVLFIQFSELRETPEEWLSLTLAARPGAVVAAVVDGRNCWILTRTGDKAVFVAAGADDPVCWASVAYAAVLGGRRLVELAGVVLRFE</sequence>
<feature type="compositionally biased region" description="Low complexity" evidence="1">
    <location>
        <begin position="297"/>
        <end position="312"/>
    </location>
</feature>
<gene>
    <name evidence="2" type="ORF">HNR67_005215</name>
</gene>
<dbReference type="InterPro" id="IPR043148">
    <property type="entry name" value="TagF_C"/>
</dbReference>
<dbReference type="EMBL" id="JACHMH010000001">
    <property type="protein sequence ID" value="MBB4679097.1"/>
    <property type="molecule type" value="Genomic_DNA"/>
</dbReference>
<dbReference type="RefSeq" id="WP_185004886.1">
    <property type="nucleotide sequence ID" value="NZ_JACHMH010000001.1"/>
</dbReference>
<evidence type="ECO:0000313" key="2">
    <source>
        <dbReference type="EMBL" id="MBB4679097.1"/>
    </source>
</evidence>
<name>A0A7W7CDL7_9PSEU</name>